<proteinExistence type="predicted"/>
<dbReference type="OrthoDB" id="6505219at2759"/>
<keyword evidence="2" id="KW-1185">Reference proteome</keyword>
<gene>
    <name evidence="1" type="ORF">EYF80_015695</name>
</gene>
<organism evidence="1 2">
    <name type="scientific">Liparis tanakae</name>
    <name type="common">Tanaka's snailfish</name>
    <dbReference type="NCBI Taxonomy" id="230148"/>
    <lineage>
        <taxon>Eukaryota</taxon>
        <taxon>Metazoa</taxon>
        <taxon>Chordata</taxon>
        <taxon>Craniata</taxon>
        <taxon>Vertebrata</taxon>
        <taxon>Euteleostomi</taxon>
        <taxon>Actinopterygii</taxon>
        <taxon>Neopterygii</taxon>
        <taxon>Teleostei</taxon>
        <taxon>Neoteleostei</taxon>
        <taxon>Acanthomorphata</taxon>
        <taxon>Eupercaria</taxon>
        <taxon>Perciformes</taxon>
        <taxon>Cottioidei</taxon>
        <taxon>Cottales</taxon>
        <taxon>Liparidae</taxon>
        <taxon>Liparis</taxon>
    </lineage>
</organism>
<accession>A0A4Z2I9L1</accession>
<protein>
    <submittedName>
        <fullName evidence="1">Uncharacterized protein</fullName>
    </submittedName>
</protein>
<comment type="caution">
    <text evidence="1">The sequence shown here is derived from an EMBL/GenBank/DDBJ whole genome shotgun (WGS) entry which is preliminary data.</text>
</comment>
<reference evidence="1 2" key="1">
    <citation type="submission" date="2019-03" db="EMBL/GenBank/DDBJ databases">
        <title>First draft genome of Liparis tanakae, snailfish: a comprehensive survey of snailfish specific genes.</title>
        <authorList>
            <person name="Kim W."/>
            <person name="Song I."/>
            <person name="Jeong J.-H."/>
            <person name="Kim D."/>
            <person name="Kim S."/>
            <person name="Ryu S."/>
            <person name="Song J.Y."/>
            <person name="Lee S.K."/>
        </authorList>
    </citation>
    <scope>NUCLEOTIDE SEQUENCE [LARGE SCALE GENOMIC DNA]</scope>
    <source>
        <tissue evidence="1">Muscle</tissue>
    </source>
</reference>
<sequence>MTDRFIYRVTSFQQEEGSPPSVLAVTTPLHSKDERRGCVSRFFSGYVYTAYIKTKRPGLERKQSIH</sequence>
<evidence type="ECO:0000313" key="1">
    <source>
        <dbReference type="EMBL" id="TNN74054.1"/>
    </source>
</evidence>
<name>A0A4Z2I9L1_9TELE</name>
<dbReference type="EMBL" id="SRLO01000118">
    <property type="protein sequence ID" value="TNN74054.1"/>
    <property type="molecule type" value="Genomic_DNA"/>
</dbReference>
<dbReference type="Proteomes" id="UP000314294">
    <property type="component" value="Unassembled WGS sequence"/>
</dbReference>
<evidence type="ECO:0000313" key="2">
    <source>
        <dbReference type="Proteomes" id="UP000314294"/>
    </source>
</evidence>
<dbReference type="AlphaFoldDB" id="A0A4Z2I9L1"/>